<feature type="compositionally biased region" description="Basic and acidic residues" evidence="1">
    <location>
        <begin position="742"/>
        <end position="771"/>
    </location>
</feature>
<sequence>MKIIKRALLLLLALMVIFPVNLALAKDNNGEVLKAFSKEKIMAKDTANKTIDLEYKGIVSLSENYSVYKYKEGKFIKSSLSEVLVGTENVTVYYNEGGQADLIFIDGETPTKNMRVGIMNSGFVSLEHDVIDFQSADGYVIQDKKAGTKYEVVPNTSAKLIVDNNQLKVTISGAEVFRSSNRLYILPKTTTNESSKIKIDTFKRAYGNPSYRGFFEITLSKTPGKINIINEVDMEDYLLQVVPSEMPASFGAEALKAQAVAARTYAMGDYLSNRYASKGFFVDDSTLSQVYNNSAENADTTAAVKNTSGKIMMSNGALVDARYYSTSGGFGAAKHEVWSDPGSTSFPGTPLPYLIAQSFTYDPKDPSNKTMLKLNTQDEAAINAFYKDLSYLGYDSTSAYFRWKVSLTKEQIQNTINKNILIRYAAEPDFILTKDSNGKFVNKQIPADGIGTFKNMYVAKRGSGGNIMELIVEGSNGTFKIIKEFNIRFTIRPNKVDTGASTDIIAQRAKGGSKDYDPGFNLKNPSILYSAFFTFDFEKDSNNEITNVIFYGGGNGHGAGMSQYGASALGANGWTFDKILTAYYANMNFVDLNKTMVKQTSPLNMMINYGKDIKDKAEEGIKAGNHRIGSKGILQKEIDKAVAVSSNSNSSEEEIRQAVLSLRNSIEVFNASIVSEEEAAQLGKEKQAIDAIQALPQLDKLTLDHEEAVNKARELVTAANNDSAITNLPKLVALESRIKELKNPSIPKDDDDKTEEPKDNGNGDSEVKDTENNLPKTGSYLDISTLLLIGILMLSAGIKYSGFLKKTESHKKI</sequence>
<keyword evidence="6" id="KW-1185">Reference proteome</keyword>
<dbReference type="PANTHER" id="PTHR30032:SF4">
    <property type="entry name" value="AMIDASE ENHANCER"/>
    <property type="match status" value="1"/>
</dbReference>
<evidence type="ECO:0000313" key="5">
    <source>
        <dbReference type="EMBL" id="SHJ10214.1"/>
    </source>
</evidence>
<name>A0A1M6GJV7_9CLOT</name>
<evidence type="ECO:0000313" key="6">
    <source>
        <dbReference type="Proteomes" id="UP000184080"/>
    </source>
</evidence>
<dbReference type="OrthoDB" id="9794671at2"/>
<dbReference type="Gene3D" id="1.20.1270.90">
    <property type="entry name" value="AF1782-like"/>
    <property type="match status" value="1"/>
</dbReference>
<dbReference type="InterPro" id="IPR013486">
    <property type="entry name" value="SpoIID/LytB"/>
</dbReference>
<dbReference type="AlphaFoldDB" id="A0A1M6GJV7"/>
<keyword evidence="2" id="KW-0472">Membrane</keyword>
<keyword evidence="2" id="KW-0812">Transmembrane</keyword>
<feature type="signal peptide" evidence="3">
    <location>
        <begin position="1"/>
        <end position="25"/>
    </location>
</feature>
<dbReference type="InterPro" id="IPR051922">
    <property type="entry name" value="Bact_Sporulation_Assoc"/>
</dbReference>
<dbReference type="GO" id="GO:0030288">
    <property type="term" value="C:outer membrane-bounded periplasmic space"/>
    <property type="evidence" value="ECO:0007669"/>
    <property type="project" value="TreeGrafter"/>
</dbReference>
<evidence type="ECO:0000256" key="2">
    <source>
        <dbReference type="SAM" id="Phobius"/>
    </source>
</evidence>
<protein>
    <submittedName>
        <fullName evidence="5">SpoIID/LytB domain protein</fullName>
    </submittedName>
</protein>
<dbReference type="STRING" id="1121298.SAMN05444401_2145"/>
<accession>A0A1M6GJV7</accession>
<dbReference type="RefSeq" id="WP_073006348.1">
    <property type="nucleotide sequence ID" value="NZ_FQZO01000003.1"/>
</dbReference>
<dbReference type="GO" id="GO:0030435">
    <property type="term" value="P:sporulation resulting in formation of a cellular spore"/>
    <property type="evidence" value="ECO:0007669"/>
    <property type="project" value="InterPro"/>
</dbReference>
<keyword evidence="2" id="KW-1133">Transmembrane helix</keyword>
<proteinExistence type="predicted"/>
<evidence type="ECO:0000256" key="1">
    <source>
        <dbReference type="SAM" id="MobiDB-lite"/>
    </source>
</evidence>
<feature type="transmembrane region" description="Helical" evidence="2">
    <location>
        <begin position="783"/>
        <end position="803"/>
    </location>
</feature>
<keyword evidence="3" id="KW-0732">Signal</keyword>
<evidence type="ECO:0000259" key="4">
    <source>
        <dbReference type="Pfam" id="PF08486"/>
    </source>
</evidence>
<dbReference type="PANTHER" id="PTHR30032">
    <property type="entry name" value="N-ACETYLMURAMOYL-L-ALANINE AMIDASE-RELATED"/>
    <property type="match status" value="1"/>
</dbReference>
<gene>
    <name evidence="5" type="ORF">SAMN05444401_2145</name>
</gene>
<organism evidence="5 6">
    <name type="scientific">Clostridium amylolyticum</name>
    <dbReference type="NCBI Taxonomy" id="1121298"/>
    <lineage>
        <taxon>Bacteria</taxon>
        <taxon>Bacillati</taxon>
        <taxon>Bacillota</taxon>
        <taxon>Clostridia</taxon>
        <taxon>Eubacteriales</taxon>
        <taxon>Clostridiaceae</taxon>
        <taxon>Clostridium</taxon>
    </lineage>
</organism>
<evidence type="ECO:0000256" key="3">
    <source>
        <dbReference type="SAM" id="SignalP"/>
    </source>
</evidence>
<dbReference type="Proteomes" id="UP000184080">
    <property type="component" value="Unassembled WGS sequence"/>
</dbReference>
<feature type="domain" description="Sporulation stage II protein D amidase enhancer LytB N-terminal" evidence="4">
    <location>
        <begin position="224"/>
        <end position="313"/>
    </location>
</feature>
<feature type="region of interest" description="Disordered" evidence="1">
    <location>
        <begin position="742"/>
        <end position="774"/>
    </location>
</feature>
<feature type="chain" id="PRO_5012387008" evidence="3">
    <location>
        <begin position="26"/>
        <end position="813"/>
    </location>
</feature>
<dbReference type="EMBL" id="FQZO01000003">
    <property type="protein sequence ID" value="SHJ10214.1"/>
    <property type="molecule type" value="Genomic_DNA"/>
</dbReference>
<reference evidence="5 6" key="1">
    <citation type="submission" date="2016-11" db="EMBL/GenBank/DDBJ databases">
        <authorList>
            <person name="Jaros S."/>
            <person name="Januszkiewicz K."/>
            <person name="Wedrychowicz H."/>
        </authorList>
    </citation>
    <scope>NUCLEOTIDE SEQUENCE [LARGE SCALE GENOMIC DNA]</scope>
    <source>
        <strain evidence="5 6">DSM 21864</strain>
    </source>
</reference>
<dbReference type="NCBIfam" id="TIGR02669">
    <property type="entry name" value="SpoIID_LytB"/>
    <property type="match status" value="1"/>
</dbReference>
<dbReference type="InterPro" id="IPR013693">
    <property type="entry name" value="SpoIID/LytB_N"/>
</dbReference>
<dbReference type="Pfam" id="PF08486">
    <property type="entry name" value="SpoIID"/>
    <property type="match status" value="1"/>
</dbReference>